<feature type="transmembrane region" description="Helical" evidence="1">
    <location>
        <begin position="39"/>
        <end position="60"/>
    </location>
</feature>
<feature type="transmembrane region" description="Helical" evidence="1">
    <location>
        <begin position="113"/>
        <end position="134"/>
    </location>
</feature>
<proteinExistence type="predicted"/>
<reference evidence="2" key="1">
    <citation type="submission" date="2023-10" db="EMBL/GenBank/DDBJ databases">
        <authorList>
            <person name="Chen Y."/>
            <person name="Shah S."/>
            <person name="Dougan E. K."/>
            <person name="Thang M."/>
            <person name="Chan C."/>
        </authorList>
    </citation>
    <scope>NUCLEOTIDE SEQUENCE [LARGE SCALE GENOMIC DNA]</scope>
</reference>
<organism evidence="2 3">
    <name type="scientific">Prorocentrum cordatum</name>
    <dbReference type="NCBI Taxonomy" id="2364126"/>
    <lineage>
        <taxon>Eukaryota</taxon>
        <taxon>Sar</taxon>
        <taxon>Alveolata</taxon>
        <taxon>Dinophyceae</taxon>
        <taxon>Prorocentrales</taxon>
        <taxon>Prorocentraceae</taxon>
        <taxon>Prorocentrum</taxon>
    </lineage>
</organism>
<keyword evidence="3" id="KW-1185">Reference proteome</keyword>
<dbReference type="SUPFAM" id="SSF51695">
    <property type="entry name" value="PLC-like phosphodiesterases"/>
    <property type="match status" value="1"/>
</dbReference>
<evidence type="ECO:0000313" key="3">
    <source>
        <dbReference type="Proteomes" id="UP001189429"/>
    </source>
</evidence>
<dbReference type="InterPro" id="IPR017946">
    <property type="entry name" value="PLC-like_Pdiesterase_TIM-brl"/>
</dbReference>
<feature type="transmembrane region" description="Helical" evidence="1">
    <location>
        <begin position="314"/>
        <end position="332"/>
    </location>
</feature>
<comment type="caution">
    <text evidence="2">The sequence shown here is derived from an EMBL/GenBank/DDBJ whole genome shotgun (WGS) entry which is preliminary data.</text>
</comment>
<keyword evidence="1" id="KW-1133">Transmembrane helix</keyword>
<sequence length="505" mass="56312">MQRLFKLMDCTTMKIGLYGVGDTFREEVLAPFEKLYVCNMVQCGFLCCVIVVSAVAKYILDRPRKYWHCAKSGRWFRFRFAYKAHLRVLEKDSTFLSRLGLMRKLAVWRRPEFTAVHFWSEMSLAFIVMVFFVFNQGLLLLTFSSSDSPKAMMVVAEVLMMLSALLDVVFVYTSPSRRSELVSASLYVGLSMKIAAFVLLLVVAAQEGHSFYGCKDNDPIFTTEGECAIDKMLHRGKLVLESTICSTSLFICIVCGLGFYFARASFISGHDERAVIGLIKKETKFASDEAAHDGELARKDMKACERFARSWKAIPVYLLLAALVALFVVWVSNPSSVEVADSVDDDADGIAKREFSWCYESNCCNGLSSLCSRRYDQVVHATSHNSYSSTADGFNLANHEQSFKDSLEAGVRGLNFDLVTEVTGVTKWCHKFCTLGQMDLAVAFTISQRVLGAETERSDHPHLRTAHISGSNKSRAVSTRAGCAGLKWFGEQVAYAGPRTSMANA</sequence>
<evidence type="ECO:0000256" key="1">
    <source>
        <dbReference type="SAM" id="Phobius"/>
    </source>
</evidence>
<keyword evidence="1" id="KW-0812">Transmembrane</keyword>
<protein>
    <recommendedName>
        <fullName evidence="4">4a-hydroxytetrahydrobiopterin dehydratase</fullName>
    </recommendedName>
</protein>
<accession>A0ABN9PA83</accession>
<keyword evidence="1" id="KW-0472">Membrane</keyword>
<evidence type="ECO:0008006" key="4">
    <source>
        <dbReference type="Google" id="ProtNLM"/>
    </source>
</evidence>
<name>A0ABN9PA83_9DINO</name>
<dbReference type="Proteomes" id="UP001189429">
    <property type="component" value="Unassembled WGS sequence"/>
</dbReference>
<feature type="transmembrane region" description="Helical" evidence="1">
    <location>
        <begin position="238"/>
        <end position="262"/>
    </location>
</feature>
<feature type="transmembrane region" description="Helical" evidence="1">
    <location>
        <begin position="154"/>
        <end position="172"/>
    </location>
</feature>
<gene>
    <name evidence="2" type="ORF">PCOR1329_LOCUS40</name>
</gene>
<feature type="transmembrane region" description="Helical" evidence="1">
    <location>
        <begin position="184"/>
        <end position="205"/>
    </location>
</feature>
<evidence type="ECO:0000313" key="2">
    <source>
        <dbReference type="EMBL" id="CAK0788071.1"/>
    </source>
</evidence>
<dbReference type="EMBL" id="CAUYUJ010000001">
    <property type="protein sequence ID" value="CAK0788071.1"/>
    <property type="molecule type" value="Genomic_DNA"/>
</dbReference>